<name>A0ABY7F435_MYAAR</name>
<evidence type="ECO:0000313" key="2">
    <source>
        <dbReference type="Proteomes" id="UP001164746"/>
    </source>
</evidence>
<evidence type="ECO:0000313" key="1">
    <source>
        <dbReference type="EMBL" id="WAR15576.1"/>
    </source>
</evidence>
<organism evidence="1 2">
    <name type="scientific">Mya arenaria</name>
    <name type="common">Soft-shell clam</name>
    <dbReference type="NCBI Taxonomy" id="6604"/>
    <lineage>
        <taxon>Eukaryota</taxon>
        <taxon>Metazoa</taxon>
        <taxon>Spiralia</taxon>
        <taxon>Lophotrochozoa</taxon>
        <taxon>Mollusca</taxon>
        <taxon>Bivalvia</taxon>
        <taxon>Autobranchia</taxon>
        <taxon>Heteroconchia</taxon>
        <taxon>Euheterodonta</taxon>
        <taxon>Imparidentia</taxon>
        <taxon>Neoheterodontei</taxon>
        <taxon>Myida</taxon>
        <taxon>Myoidea</taxon>
        <taxon>Myidae</taxon>
        <taxon>Mya</taxon>
    </lineage>
</organism>
<dbReference type="Proteomes" id="UP001164746">
    <property type="component" value="Chromosome 9"/>
</dbReference>
<proteinExistence type="predicted"/>
<sequence>MANLKQFKIGDTVQIGNKDIVKPLGTYSMYKVHTFLTGDITLAVRHELIKGMPDFRNLFDCCNSHGDFFDDAMSKTGMNTAKGIGAANRGNSSS</sequence>
<reference evidence="1" key="1">
    <citation type="submission" date="2022-11" db="EMBL/GenBank/DDBJ databases">
        <title>Centuries of genome instability and evolution in soft-shell clam transmissible cancer (bioRxiv).</title>
        <authorList>
            <person name="Hart S.F.M."/>
            <person name="Yonemitsu M.A."/>
            <person name="Giersch R.M."/>
            <person name="Beal B.F."/>
            <person name="Arriagada G."/>
            <person name="Davis B.W."/>
            <person name="Ostrander E.A."/>
            <person name="Goff S.P."/>
            <person name="Metzger M.J."/>
        </authorList>
    </citation>
    <scope>NUCLEOTIDE SEQUENCE</scope>
    <source>
        <strain evidence="1">MELC-2E11</strain>
        <tissue evidence="1">Siphon/mantle</tissue>
    </source>
</reference>
<accession>A0ABY7F435</accession>
<protein>
    <submittedName>
        <fullName evidence="1">Uncharacterized protein</fullName>
    </submittedName>
</protein>
<dbReference type="EMBL" id="CP111020">
    <property type="protein sequence ID" value="WAR15576.1"/>
    <property type="molecule type" value="Genomic_DNA"/>
</dbReference>
<gene>
    <name evidence="1" type="ORF">MAR_005681</name>
</gene>
<keyword evidence="2" id="KW-1185">Reference proteome</keyword>